<evidence type="ECO:0000313" key="3">
    <source>
        <dbReference type="EMBL" id="SDM58411.1"/>
    </source>
</evidence>
<dbReference type="AlphaFoldDB" id="A0A1G9UEN6"/>
<dbReference type="GO" id="GO:0016787">
    <property type="term" value="F:hydrolase activity"/>
    <property type="evidence" value="ECO:0007669"/>
    <property type="project" value="UniProtKB-KW"/>
</dbReference>
<dbReference type="OrthoDB" id="241638at2"/>
<dbReference type="Proteomes" id="UP000198510">
    <property type="component" value="Unassembled WGS sequence"/>
</dbReference>
<dbReference type="InterPro" id="IPR011042">
    <property type="entry name" value="6-blade_b-propeller_TolB-like"/>
</dbReference>
<dbReference type="InterPro" id="IPR013658">
    <property type="entry name" value="SGL"/>
</dbReference>
<sequence>MSQTTTSASRVADGAPLHLVSDQFKFTEGPSVDAKGNVYFTDQPNNTIWKYDTDGQLSVFMEKAGRANGTFFDRKGNMIVCADEHNQLWSISPKGKVTVLLDDFQGHRFNGPNDVWVAPNGGLYFTDPYFQRDYWERTSPDPGIGGEKLYYLAPGAKEARRVDNETGKPNGVVGTADGKFLYVADMSKKTVFRYRIEPDGSLADKQPFAEEMVDGMTVDTQGNLYLAGNGVTIYSPSGEKLEHIDVPQPWTANVCFGGKNRDQLFITASKAAYTLRMRAKGARP</sequence>
<organism evidence="3 4">
    <name type="scientific">Catalinimonas alkaloidigena</name>
    <dbReference type="NCBI Taxonomy" id="1075417"/>
    <lineage>
        <taxon>Bacteria</taxon>
        <taxon>Pseudomonadati</taxon>
        <taxon>Bacteroidota</taxon>
        <taxon>Cytophagia</taxon>
        <taxon>Cytophagales</taxon>
        <taxon>Catalimonadaceae</taxon>
        <taxon>Catalinimonas</taxon>
    </lineage>
</organism>
<dbReference type="SUPFAM" id="SSF63829">
    <property type="entry name" value="Calcium-dependent phosphotriesterase"/>
    <property type="match status" value="1"/>
</dbReference>
<dbReference type="STRING" id="1075417.SAMN05421823_11643"/>
<name>A0A1G9UEN6_9BACT</name>
<feature type="domain" description="SMP-30/Gluconolactonase/LRE-like region" evidence="2">
    <location>
        <begin position="26"/>
        <end position="269"/>
    </location>
</feature>
<keyword evidence="4" id="KW-1185">Reference proteome</keyword>
<evidence type="ECO:0000256" key="1">
    <source>
        <dbReference type="ARBA" id="ARBA00022801"/>
    </source>
</evidence>
<dbReference type="PANTHER" id="PTHR47572">
    <property type="entry name" value="LIPOPROTEIN-RELATED"/>
    <property type="match status" value="1"/>
</dbReference>
<dbReference type="Pfam" id="PF08450">
    <property type="entry name" value="SGL"/>
    <property type="match status" value="1"/>
</dbReference>
<dbReference type="Gene3D" id="2.120.10.30">
    <property type="entry name" value="TolB, C-terminal domain"/>
    <property type="match status" value="1"/>
</dbReference>
<evidence type="ECO:0000259" key="2">
    <source>
        <dbReference type="Pfam" id="PF08450"/>
    </source>
</evidence>
<dbReference type="RefSeq" id="WP_089688267.1">
    <property type="nucleotide sequence ID" value="NZ_FNFO01000016.1"/>
</dbReference>
<dbReference type="InterPro" id="IPR051262">
    <property type="entry name" value="SMP-30/CGR1_Lactonase"/>
</dbReference>
<proteinExistence type="predicted"/>
<protein>
    <submittedName>
        <fullName evidence="3">Gluconolactonase</fullName>
    </submittedName>
</protein>
<accession>A0A1G9UEN6</accession>
<keyword evidence="1" id="KW-0378">Hydrolase</keyword>
<evidence type="ECO:0000313" key="4">
    <source>
        <dbReference type="Proteomes" id="UP000198510"/>
    </source>
</evidence>
<reference evidence="3 4" key="1">
    <citation type="submission" date="2016-10" db="EMBL/GenBank/DDBJ databases">
        <authorList>
            <person name="de Groot N.N."/>
        </authorList>
    </citation>
    <scope>NUCLEOTIDE SEQUENCE [LARGE SCALE GENOMIC DNA]</scope>
    <source>
        <strain evidence="3 4">DSM 25186</strain>
    </source>
</reference>
<gene>
    <name evidence="3" type="ORF">SAMN05421823_11643</name>
</gene>
<dbReference type="EMBL" id="FNFO01000016">
    <property type="protein sequence ID" value="SDM58411.1"/>
    <property type="molecule type" value="Genomic_DNA"/>
</dbReference>
<dbReference type="PANTHER" id="PTHR47572:SF4">
    <property type="entry name" value="LACTONASE DRP35"/>
    <property type="match status" value="1"/>
</dbReference>